<comment type="caution">
    <text evidence="1">The sequence shown here is derived from an EMBL/GenBank/DDBJ whole genome shotgun (WGS) entry which is preliminary data.</text>
</comment>
<evidence type="ECO:0000313" key="1">
    <source>
        <dbReference type="EMBL" id="EEC95429.1"/>
    </source>
</evidence>
<name>B7BDQ9_9BACT</name>
<organism evidence="1 2">
    <name type="scientific">Parabacteroides johnsonii DSM 18315</name>
    <dbReference type="NCBI Taxonomy" id="537006"/>
    <lineage>
        <taxon>Bacteria</taxon>
        <taxon>Pseudomonadati</taxon>
        <taxon>Bacteroidota</taxon>
        <taxon>Bacteroidia</taxon>
        <taxon>Bacteroidales</taxon>
        <taxon>Tannerellaceae</taxon>
        <taxon>Parabacteroides</taxon>
    </lineage>
</organism>
<reference evidence="1 2" key="2">
    <citation type="submission" date="2008-10" db="EMBL/GenBank/DDBJ databases">
        <authorList>
            <person name="Fulton L."/>
            <person name="Clifton S."/>
            <person name="Fulton B."/>
            <person name="Xu J."/>
            <person name="Minx P."/>
            <person name="Pepin K.H."/>
            <person name="Johnson M."/>
            <person name="Bhonagiri V."/>
            <person name="Nash W.E."/>
            <person name="Mardis E.R."/>
            <person name="Wilson R.K."/>
        </authorList>
    </citation>
    <scope>NUCLEOTIDE SEQUENCE [LARGE SCALE GENOMIC DNA]</scope>
    <source>
        <strain evidence="1 2">DSM 18315</strain>
    </source>
</reference>
<dbReference type="Proteomes" id="UP000005510">
    <property type="component" value="Unassembled WGS sequence"/>
</dbReference>
<protein>
    <submittedName>
        <fullName evidence="1">Uncharacterized protein</fullName>
    </submittedName>
</protein>
<sequence>MLFSLFPLEKLINKKGVGTVFALSCYLASRIAIRVDKTTATHTY</sequence>
<dbReference type="EMBL" id="ABYH01000344">
    <property type="protein sequence ID" value="EEC95429.1"/>
    <property type="molecule type" value="Genomic_DNA"/>
</dbReference>
<dbReference type="AlphaFoldDB" id="B7BDQ9"/>
<reference evidence="1 2" key="1">
    <citation type="submission" date="2008-10" db="EMBL/GenBank/DDBJ databases">
        <title>Draft genome sequence of Parabacteroides johnsonii (DSM 18315).</title>
        <authorList>
            <person name="Sudarsanam P."/>
            <person name="Ley R."/>
            <person name="Guruge J."/>
            <person name="Turnbaugh P.J."/>
            <person name="Mahowald M."/>
            <person name="Liep D."/>
            <person name="Gordon J."/>
        </authorList>
    </citation>
    <scope>NUCLEOTIDE SEQUENCE [LARGE SCALE GENOMIC DNA]</scope>
    <source>
        <strain evidence="1 2">DSM 18315</strain>
    </source>
</reference>
<evidence type="ECO:0000313" key="2">
    <source>
        <dbReference type="Proteomes" id="UP000005510"/>
    </source>
</evidence>
<proteinExistence type="predicted"/>
<dbReference type="HOGENOM" id="CLU_3219678_0_0_10"/>
<gene>
    <name evidence="1" type="ORF">PRABACTJOHN_03184</name>
</gene>
<accession>B7BDQ9</accession>